<proteinExistence type="inferred from homology"/>
<evidence type="ECO:0000256" key="5">
    <source>
        <dbReference type="ARBA" id="ARBA00022763"/>
    </source>
</evidence>
<dbReference type="NCBIfam" id="NF008121">
    <property type="entry name" value="PRK10869.1"/>
    <property type="match status" value="1"/>
</dbReference>
<evidence type="ECO:0000313" key="13">
    <source>
        <dbReference type="Proteomes" id="UP000230821"/>
    </source>
</evidence>
<evidence type="ECO:0000259" key="11">
    <source>
        <dbReference type="Pfam" id="PF02463"/>
    </source>
</evidence>
<gene>
    <name evidence="12" type="primary">recN</name>
    <name evidence="12" type="ORF">CSA56_04210</name>
</gene>
<dbReference type="FunFam" id="3.40.50.300:FF:000356">
    <property type="entry name" value="DNA repair protein RecN"/>
    <property type="match status" value="1"/>
</dbReference>
<dbReference type="PANTHER" id="PTHR11059:SF0">
    <property type="entry name" value="DNA REPAIR PROTEIN RECN"/>
    <property type="match status" value="1"/>
</dbReference>
<reference evidence="12 13" key="1">
    <citation type="submission" date="2017-10" db="EMBL/GenBank/DDBJ databases">
        <title>Novel microbial diversity and functional potential in the marine mammal oral microbiome.</title>
        <authorList>
            <person name="Dudek N.K."/>
            <person name="Sun C.L."/>
            <person name="Burstein D."/>
            <person name="Kantor R.S."/>
            <person name="Aliaga Goltsman D.S."/>
            <person name="Bik E.M."/>
            <person name="Thomas B.C."/>
            <person name="Banfield J.F."/>
            <person name="Relman D.A."/>
        </authorList>
    </citation>
    <scope>NUCLEOTIDE SEQUENCE [LARGE SCALE GENOMIC DNA]</scope>
    <source>
        <strain evidence="12">DOLJORAL78_47_16</strain>
    </source>
</reference>
<dbReference type="InterPro" id="IPR003395">
    <property type="entry name" value="RecF/RecN/SMC_N"/>
</dbReference>
<evidence type="ECO:0000256" key="1">
    <source>
        <dbReference type="ARBA" id="ARBA00003618"/>
    </source>
</evidence>
<keyword evidence="6" id="KW-0067">ATP-binding</keyword>
<dbReference type="GO" id="GO:0009432">
    <property type="term" value="P:SOS response"/>
    <property type="evidence" value="ECO:0007669"/>
    <property type="project" value="TreeGrafter"/>
</dbReference>
<keyword evidence="4" id="KW-0547">Nucleotide-binding</keyword>
<dbReference type="PANTHER" id="PTHR11059">
    <property type="entry name" value="DNA REPAIR PROTEIN RECN"/>
    <property type="match status" value="1"/>
</dbReference>
<dbReference type="GO" id="GO:0043590">
    <property type="term" value="C:bacterial nucleoid"/>
    <property type="evidence" value="ECO:0007669"/>
    <property type="project" value="TreeGrafter"/>
</dbReference>
<keyword evidence="7 9" id="KW-0234">DNA repair</keyword>
<comment type="similarity">
    <text evidence="2 9">Belongs to the RecN family.</text>
</comment>
<keyword evidence="10" id="KW-0175">Coiled coil</keyword>
<dbReference type="SUPFAM" id="SSF52540">
    <property type="entry name" value="P-loop containing nucleoside triphosphate hydrolases"/>
    <property type="match status" value="2"/>
</dbReference>
<dbReference type="PIRSF" id="PIRSF003128">
    <property type="entry name" value="RecN"/>
    <property type="match status" value="1"/>
</dbReference>
<dbReference type="Pfam" id="PF02463">
    <property type="entry name" value="SMC_N"/>
    <property type="match status" value="1"/>
</dbReference>
<accession>A0A2G6KJ91</accession>
<dbReference type="Gene3D" id="3.40.50.300">
    <property type="entry name" value="P-loop containing nucleotide triphosphate hydrolases"/>
    <property type="match status" value="2"/>
</dbReference>
<dbReference type="InterPro" id="IPR027417">
    <property type="entry name" value="P-loop_NTPase"/>
</dbReference>
<evidence type="ECO:0000256" key="7">
    <source>
        <dbReference type="ARBA" id="ARBA00023204"/>
    </source>
</evidence>
<keyword evidence="5 9" id="KW-0227">DNA damage</keyword>
<dbReference type="GO" id="GO:0006281">
    <property type="term" value="P:DNA repair"/>
    <property type="evidence" value="ECO:0007669"/>
    <property type="project" value="UniProtKB-KW"/>
</dbReference>
<dbReference type="NCBIfam" id="TIGR00634">
    <property type="entry name" value="recN"/>
    <property type="match status" value="1"/>
</dbReference>
<sequence>MTGFHHHKKPVRFLSQDNRSVCVLLDVHIENFAIIDKLHAQFSEGLNIITGETGAGKSIIVDALTIALGGRAYTEFIRAGTDKAIIEVVFSVKQVQNAREKAIEYGFLDPDQDETDLLIRREVTRSGRNRVLVNGHPATNVMVTELGNLLLDIHGQHEHQSILNPDYHVELLDLYGKLLPLREQITEKFRQFKRVDHELRTLRDRSRERIQHQDLLQFQQQEIATAHLKPGEDDELAQERKVLAGAEQLTSGATAIHEALYGEHGAALESIGAIHSRLEELAKIDDSLEPHVKSCESVQYQLEDIAFSMRDYAQSVEFDPYRLEEIEKRIDEINTLKRKYGNSIDEILTLYEEIETELAGFTDRETRMTELEAEYATLRQELQDLSSQLSTERQLIAKDFEKHVMGELTMLSMEKTRFRVDFDKAGTEQNPFTATGIDKIEFLIAPNPGEPLKPLSKIASGGEISRIMLALKTLLGTADRIPVMMFDEIDTGIGGKVAEIVGKKLQQVSTNHQVICITHLPQIASKGVSHFHVEKQVDEDRTLTSIQLLSGQQRLEEIARMLGGESLTQTTLQHAREMLGENHQP</sequence>
<dbReference type="Proteomes" id="UP000230821">
    <property type="component" value="Unassembled WGS sequence"/>
</dbReference>
<protein>
    <recommendedName>
        <fullName evidence="3 9">DNA repair protein RecN</fullName>
    </recommendedName>
    <alternativeName>
        <fullName evidence="8 9">Recombination protein N</fullName>
    </alternativeName>
</protein>
<dbReference type="CDD" id="cd03241">
    <property type="entry name" value="ABC_RecN"/>
    <property type="match status" value="2"/>
</dbReference>
<dbReference type="InterPro" id="IPR004604">
    <property type="entry name" value="DNA_recomb/repair_RecN"/>
</dbReference>
<evidence type="ECO:0000256" key="10">
    <source>
        <dbReference type="SAM" id="Coils"/>
    </source>
</evidence>
<evidence type="ECO:0000256" key="8">
    <source>
        <dbReference type="ARBA" id="ARBA00033408"/>
    </source>
</evidence>
<dbReference type="GO" id="GO:0006310">
    <property type="term" value="P:DNA recombination"/>
    <property type="evidence" value="ECO:0007669"/>
    <property type="project" value="InterPro"/>
</dbReference>
<evidence type="ECO:0000256" key="9">
    <source>
        <dbReference type="PIRNR" id="PIRNR003128"/>
    </source>
</evidence>
<organism evidence="12 13">
    <name type="scientific">candidate division KSB3 bacterium</name>
    <dbReference type="NCBI Taxonomy" id="2044937"/>
    <lineage>
        <taxon>Bacteria</taxon>
        <taxon>candidate division KSB3</taxon>
    </lineage>
</organism>
<dbReference type="AlphaFoldDB" id="A0A2G6KJ91"/>
<feature type="coiled-coil region" evidence="10">
    <location>
        <begin position="323"/>
        <end position="395"/>
    </location>
</feature>
<dbReference type="EMBL" id="PDSK01000043">
    <property type="protein sequence ID" value="PIE35440.1"/>
    <property type="molecule type" value="Genomic_DNA"/>
</dbReference>
<evidence type="ECO:0000256" key="6">
    <source>
        <dbReference type="ARBA" id="ARBA00022840"/>
    </source>
</evidence>
<dbReference type="FunFam" id="3.40.50.300:FF:000319">
    <property type="entry name" value="DNA repair protein RecN"/>
    <property type="match status" value="1"/>
</dbReference>
<evidence type="ECO:0000256" key="2">
    <source>
        <dbReference type="ARBA" id="ARBA00009441"/>
    </source>
</evidence>
<comment type="function">
    <text evidence="1 9">May be involved in recombinational repair of damaged DNA.</text>
</comment>
<name>A0A2G6KJ91_9BACT</name>
<evidence type="ECO:0000256" key="4">
    <source>
        <dbReference type="ARBA" id="ARBA00022741"/>
    </source>
</evidence>
<dbReference type="GO" id="GO:0005524">
    <property type="term" value="F:ATP binding"/>
    <property type="evidence" value="ECO:0007669"/>
    <property type="project" value="UniProtKB-KW"/>
</dbReference>
<comment type="caution">
    <text evidence="12">The sequence shown here is derived from an EMBL/GenBank/DDBJ whole genome shotgun (WGS) entry which is preliminary data.</text>
</comment>
<feature type="domain" description="RecF/RecN/SMC N-terminal" evidence="11">
    <location>
        <begin position="26"/>
        <end position="536"/>
    </location>
</feature>
<evidence type="ECO:0000256" key="3">
    <source>
        <dbReference type="ARBA" id="ARBA00021315"/>
    </source>
</evidence>
<evidence type="ECO:0000313" key="12">
    <source>
        <dbReference type="EMBL" id="PIE35440.1"/>
    </source>
</evidence>